<feature type="domain" description="NAD-dependent epimerase/dehydratase" evidence="3">
    <location>
        <begin position="5"/>
        <end position="241"/>
    </location>
</feature>
<dbReference type="InterPro" id="IPR050425">
    <property type="entry name" value="NAD(P)_dehydrat-like"/>
</dbReference>
<evidence type="ECO:0000256" key="2">
    <source>
        <dbReference type="ARBA" id="ARBA00023445"/>
    </source>
</evidence>
<dbReference type="SUPFAM" id="SSF51735">
    <property type="entry name" value="NAD(P)-binding Rossmann-fold domains"/>
    <property type="match status" value="1"/>
</dbReference>
<dbReference type="AlphaFoldDB" id="A0A0R2LRM9"/>
<dbReference type="Pfam" id="PF01370">
    <property type="entry name" value="Epimerase"/>
    <property type="match status" value="1"/>
</dbReference>
<dbReference type="Proteomes" id="UP000051906">
    <property type="component" value="Unassembled WGS sequence"/>
</dbReference>
<proteinExistence type="inferred from homology"/>
<dbReference type="InterPro" id="IPR001509">
    <property type="entry name" value="Epimerase_deHydtase"/>
</dbReference>
<evidence type="ECO:0000259" key="3">
    <source>
        <dbReference type="Pfam" id="PF01370"/>
    </source>
</evidence>
<dbReference type="Gene3D" id="3.40.50.720">
    <property type="entry name" value="NAD(P)-binding Rossmann-like Domain"/>
    <property type="match status" value="1"/>
</dbReference>
<dbReference type="InterPro" id="IPR036291">
    <property type="entry name" value="NAD(P)-bd_dom_sf"/>
</dbReference>
<protein>
    <submittedName>
        <fullName evidence="4">Oxidoreductase</fullName>
    </submittedName>
</protein>
<dbReference type="PATRIC" id="fig|616990.3.peg.1683"/>
<name>A0A0R2LRM9_9LACO</name>
<dbReference type="GO" id="GO:0016616">
    <property type="term" value="F:oxidoreductase activity, acting on the CH-OH group of donors, NAD or NADP as acceptor"/>
    <property type="evidence" value="ECO:0007669"/>
    <property type="project" value="TreeGrafter"/>
</dbReference>
<dbReference type="OrthoDB" id="9778052at2"/>
<accession>A0A0R2LRM9</accession>
<dbReference type="PANTHER" id="PTHR10366">
    <property type="entry name" value="NAD DEPENDENT EPIMERASE/DEHYDRATASE"/>
    <property type="match status" value="1"/>
</dbReference>
<comment type="caution">
    <text evidence="4">The sequence shown here is derived from an EMBL/GenBank/DDBJ whole genome shotgun (WGS) entry which is preliminary data.</text>
</comment>
<keyword evidence="1" id="KW-0560">Oxidoreductase</keyword>
<evidence type="ECO:0000256" key="1">
    <source>
        <dbReference type="ARBA" id="ARBA00023002"/>
    </source>
</evidence>
<organism evidence="4 5">
    <name type="scientific">Levilactobacillus paucivorans</name>
    <dbReference type="NCBI Taxonomy" id="616990"/>
    <lineage>
        <taxon>Bacteria</taxon>
        <taxon>Bacillati</taxon>
        <taxon>Bacillota</taxon>
        <taxon>Bacilli</taxon>
        <taxon>Lactobacillales</taxon>
        <taxon>Lactobacillaceae</taxon>
        <taxon>Levilactobacillus</taxon>
    </lineage>
</organism>
<gene>
    <name evidence="4" type="ORF">IV54_GL001589</name>
</gene>
<dbReference type="PANTHER" id="PTHR10366:SF564">
    <property type="entry name" value="STEROL-4-ALPHA-CARBOXYLATE 3-DEHYDROGENASE, DECARBOXYLATING"/>
    <property type="match status" value="1"/>
</dbReference>
<evidence type="ECO:0000313" key="4">
    <source>
        <dbReference type="EMBL" id="KRO04073.1"/>
    </source>
</evidence>
<evidence type="ECO:0000313" key="5">
    <source>
        <dbReference type="Proteomes" id="UP000051906"/>
    </source>
</evidence>
<dbReference type="EMBL" id="JQCA01000043">
    <property type="protein sequence ID" value="KRO04073.1"/>
    <property type="molecule type" value="Genomic_DNA"/>
</dbReference>
<comment type="similarity">
    <text evidence="2">Belongs to the NAD(P)-dependent epimerase/dehydratase family. Dihydroflavonol-4-reductase subfamily.</text>
</comment>
<keyword evidence="5" id="KW-1185">Reference proteome</keyword>
<dbReference type="STRING" id="616990.IV54_GL001589"/>
<dbReference type="RefSeq" id="WP_057878122.1">
    <property type="nucleotide sequence ID" value="NZ_JQCA01000043.1"/>
</dbReference>
<reference evidence="4 5" key="1">
    <citation type="journal article" date="2015" name="Genome Announc.">
        <title>Expanding the biotechnology potential of lactobacilli through comparative genomics of 213 strains and associated genera.</title>
        <authorList>
            <person name="Sun Z."/>
            <person name="Harris H.M."/>
            <person name="McCann A."/>
            <person name="Guo C."/>
            <person name="Argimon S."/>
            <person name="Zhang W."/>
            <person name="Yang X."/>
            <person name="Jeffery I.B."/>
            <person name="Cooney J.C."/>
            <person name="Kagawa T.F."/>
            <person name="Liu W."/>
            <person name="Song Y."/>
            <person name="Salvetti E."/>
            <person name="Wrobel A."/>
            <person name="Rasinkangas P."/>
            <person name="Parkhill J."/>
            <person name="Rea M.C."/>
            <person name="O'Sullivan O."/>
            <person name="Ritari J."/>
            <person name="Douillard F.P."/>
            <person name="Paul Ross R."/>
            <person name="Yang R."/>
            <person name="Briner A.E."/>
            <person name="Felis G.E."/>
            <person name="de Vos W.M."/>
            <person name="Barrangou R."/>
            <person name="Klaenhammer T.R."/>
            <person name="Caufield P.W."/>
            <person name="Cui Y."/>
            <person name="Zhang H."/>
            <person name="O'Toole P.W."/>
        </authorList>
    </citation>
    <scope>NUCLEOTIDE SEQUENCE [LARGE SCALE GENOMIC DNA]</scope>
    <source>
        <strain evidence="4 5">DSM 22467</strain>
    </source>
</reference>
<sequence>MQPLVLVTGGNGFLARHIMHELLRQEYAVRATLRSLDQAEAVRTDLKIAGTPHLDRLNFAAADLTQDAGWSAAMVGVTTVMSVAAPVFVNETNVADQVATAAEVGTKRILQAAEKAGVKRVVMTANLGAVGFSSFGDHVVTEADWTDPEQAGLSAYERAKLFAERAAWQYTQHHPVAPELVTVNAGAMLGPSLGGHVTSSFGLLTRLIAGKPTPNLVVNVVDVRDVADLHVRAMQTPEAAGQRILAVEDTAISMQEILTLIRNQYPEMSEKLPHRLLPTWLVNGLAPFNQAVKEAQLMMRVSHRVSNQRARQLLNWQPVSSSRQAVLSALASLQEMN</sequence>